<reference evidence="5" key="1">
    <citation type="submission" date="2016-06" db="EMBL/GenBank/DDBJ databases">
        <title>Whole genome sequencing of Thermus brockianus strain GE-1.</title>
        <authorList>
            <person name="Schaefers C."/>
            <person name="Blank S."/>
            <person name="Wiebusch S."/>
            <person name="Elleuche S."/>
            <person name="Antranikian G."/>
        </authorList>
    </citation>
    <scope>NUCLEOTIDE SEQUENCE [LARGE SCALE GENOMIC DNA]</scope>
    <source>
        <strain evidence="5">GE-1</strain>
    </source>
</reference>
<reference evidence="4 6" key="3">
    <citation type="journal article" date="2022" name="Microbiol. Resour. Announc.">
        <title>Complete Genome Sequences of Thermus Strains Isolated from Senami Hot Spring in Japan.</title>
        <authorList>
            <person name="Miyazaki K."/>
        </authorList>
    </citation>
    <scope>NUCLEOTIDE SEQUENCE [LARGE SCALE GENOMIC DNA]</scope>
    <source>
        <strain evidence="4 6">SNM4-1</strain>
    </source>
</reference>
<name>A0A1J0LSD5_THEBO</name>
<dbReference type="Gene3D" id="2.40.50.580">
    <property type="match status" value="1"/>
</dbReference>
<evidence type="ECO:0000313" key="5">
    <source>
        <dbReference type="Proteomes" id="UP000182993"/>
    </source>
</evidence>
<keyword evidence="6" id="KW-1185">Reference proteome</keyword>
<dbReference type="GO" id="GO:0003677">
    <property type="term" value="F:DNA binding"/>
    <property type="evidence" value="ECO:0007669"/>
    <property type="project" value="InterPro"/>
</dbReference>
<dbReference type="EMBL" id="CP016312">
    <property type="protein sequence ID" value="APD08986.1"/>
    <property type="molecule type" value="Genomic_DNA"/>
</dbReference>
<dbReference type="RefSeq" id="WP_071676758.1">
    <property type="nucleotide sequence ID" value="NZ_AP025593.1"/>
</dbReference>
<protein>
    <submittedName>
        <fullName evidence="3 4">Sugar fermentation stimulation protein</fullName>
    </submittedName>
</protein>
<reference evidence="3" key="2">
    <citation type="journal article" date="2017" name="Stand. Genomic Sci.">
        <title>Complete genome sequence of Thermus brockianus GE-1 reveals key enzymes of xylan/xylose metabolism.</title>
        <authorList>
            <person name="Schaefers C."/>
            <person name="Blank S."/>
            <person name="Wiebusch S."/>
            <person name="Elleuche S."/>
            <person name="Antranikian G."/>
        </authorList>
    </citation>
    <scope>NUCLEOTIDE SEQUENCE</scope>
    <source>
        <strain evidence="3">GE-1</strain>
    </source>
</reference>
<evidence type="ECO:0000259" key="2">
    <source>
        <dbReference type="Pfam" id="PF17746"/>
    </source>
</evidence>
<dbReference type="InterPro" id="IPR041465">
    <property type="entry name" value="SfsA_N"/>
</dbReference>
<dbReference type="STRING" id="56956.A0O31_00807"/>
<feature type="domain" description="Sugar fermentation stimulation protein C-terminal" evidence="1">
    <location>
        <begin position="79"/>
        <end position="205"/>
    </location>
</feature>
<organism evidence="3 5">
    <name type="scientific">Thermus brockianus</name>
    <dbReference type="NCBI Taxonomy" id="56956"/>
    <lineage>
        <taxon>Bacteria</taxon>
        <taxon>Thermotogati</taxon>
        <taxon>Deinococcota</taxon>
        <taxon>Deinococci</taxon>
        <taxon>Thermales</taxon>
        <taxon>Thermaceae</taxon>
        <taxon>Thermus</taxon>
    </lineage>
</organism>
<dbReference type="Proteomes" id="UP000831120">
    <property type="component" value="Chromosome"/>
</dbReference>
<dbReference type="OrthoDB" id="9802365at2"/>
<dbReference type="KEGG" id="tbc:A0O31_00807"/>
<dbReference type="PANTHER" id="PTHR30545:SF2">
    <property type="entry name" value="SUGAR FERMENTATION STIMULATION PROTEIN A"/>
    <property type="match status" value="1"/>
</dbReference>
<proteinExistence type="predicted"/>
<evidence type="ECO:0000313" key="3">
    <source>
        <dbReference type="EMBL" id="APD08986.1"/>
    </source>
</evidence>
<evidence type="ECO:0000313" key="6">
    <source>
        <dbReference type="Proteomes" id="UP000831120"/>
    </source>
</evidence>
<dbReference type="InterPro" id="IPR005224">
    <property type="entry name" value="SfsA"/>
</dbReference>
<evidence type="ECO:0000313" key="4">
    <source>
        <dbReference type="EMBL" id="BDG15584.1"/>
    </source>
</evidence>
<dbReference type="Pfam" id="PF03749">
    <property type="entry name" value="SfsA"/>
    <property type="match status" value="1"/>
</dbReference>
<dbReference type="Proteomes" id="UP000182993">
    <property type="component" value="Chromosome"/>
</dbReference>
<feature type="domain" description="SfsA N-terminal OB" evidence="2">
    <location>
        <begin position="14"/>
        <end position="73"/>
    </location>
</feature>
<dbReference type="InterPro" id="IPR040452">
    <property type="entry name" value="SfsA_C"/>
</dbReference>
<sequence length="236" mass="25655">MVLPLPPLKPCRFLRRKNRFLVEADVGPLHLPNSGRMAELLLPGTPCYYHPKPTPKTLGRMVLVEAQGVLVGVDAGLAGRLLELLLREGLLGPVEGLRREVPLAGERLDFFALLGGREAYLEAKNCNRVEKGLALFPDAPTARGARHLRLLAALAREGKGAYALWFVQHPLAEAFALDPADGALYRAAQEALETGVVLRAYRVRPTLAALVVEGELPWASPPQEDLEGHHEGHGQG</sequence>
<accession>A0A1J0LSD5</accession>
<dbReference type="CDD" id="cd22359">
    <property type="entry name" value="SfsA-like_bacterial"/>
    <property type="match status" value="1"/>
</dbReference>
<evidence type="ECO:0000259" key="1">
    <source>
        <dbReference type="Pfam" id="PF03749"/>
    </source>
</evidence>
<dbReference type="PANTHER" id="PTHR30545">
    <property type="entry name" value="SUGAR FERMENTATION STIMULATION PROTEIN A"/>
    <property type="match status" value="1"/>
</dbReference>
<dbReference type="Gene3D" id="3.40.1350.60">
    <property type="match status" value="1"/>
</dbReference>
<dbReference type="Pfam" id="PF17746">
    <property type="entry name" value="SfsA_N"/>
    <property type="match status" value="1"/>
</dbReference>
<dbReference type="AlphaFoldDB" id="A0A1J0LSD5"/>
<gene>
    <name evidence="3" type="ORF">A0O31_00807</name>
    <name evidence="4" type="ORF">TbrSNM41_03180</name>
</gene>
<dbReference type="EMBL" id="AP025593">
    <property type="protein sequence ID" value="BDG15584.1"/>
    <property type="molecule type" value="Genomic_DNA"/>
</dbReference>